<dbReference type="KEGG" id="hdh:G5B40_16790"/>
<reference evidence="3 4" key="1">
    <citation type="submission" date="2020-02" db="EMBL/GenBank/DDBJ databases">
        <title>complete genome sequence of Rhodobacteraceae bacterium.</title>
        <authorList>
            <person name="Park J."/>
            <person name="Kim Y.-S."/>
            <person name="Kim K.-H."/>
        </authorList>
    </citation>
    <scope>NUCLEOTIDE SEQUENCE [LARGE SCALE GENOMIC DNA]</scope>
    <source>
        <strain evidence="3 4">RR4-56</strain>
    </source>
</reference>
<sequence>MIESIFRTTGRSIAGFCAALLLAIFTAAPAAAGQAEAEALRQDSLAALSQLVAKDGAVAAVSEKAVAVLVFPKILKAGLLVGGAGGKGALLRGEEAVGYYSSLAVSYGLQAGAQTFGYALFFMNEDAIDYMDENDGWEVGAGPSVVVLEQGAATKFSSSMLGKDIYAVIFNQSGLMAGLGLEGSKISSYTP</sequence>
<keyword evidence="1" id="KW-0732">Signal</keyword>
<dbReference type="RefSeq" id="WP_165100976.1">
    <property type="nucleotide sequence ID" value="NZ_CP049056.1"/>
</dbReference>
<evidence type="ECO:0000256" key="1">
    <source>
        <dbReference type="SAM" id="SignalP"/>
    </source>
</evidence>
<protein>
    <submittedName>
        <fullName evidence="3">Twin-arginine translocation pathway signal protein</fullName>
    </submittedName>
</protein>
<feature type="signal peptide" evidence="1">
    <location>
        <begin position="1"/>
        <end position="32"/>
    </location>
</feature>
<dbReference type="AlphaFoldDB" id="A0A7L5C4S6"/>
<dbReference type="InterPro" id="IPR007461">
    <property type="entry name" value="Ysc84_actin-binding"/>
</dbReference>
<evidence type="ECO:0000313" key="3">
    <source>
        <dbReference type="EMBL" id="QIE56949.1"/>
    </source>
</evidence>
<accession>A0A7L5C4S6</accession>
<proteinExistence type="predicted"/>
<keyword evidence="4" id="KW-1185">Reference proteome</keyword>
<evidence type="ECO:0000259" key="2">
    <source>
        <dbReference type="Pfam" id="PF04366"/>
    </source>
</evidence>
<dbReference type="EMBL" id="CP049056">
    <property type="protein sequence ID" value="QIE56949.1"/>
    <property type="molecule type" value="Genomic_DNA"/>
</dbReference>
<evidence type="ECO:0000313" key="4">
    <source>
        <dbReference type="Proteomes" id="UP000503336"/>
    </source>
</evidence>
<organism evidence="3 4">
    <name type="scientific">Pikeienuella piscinae</name>
    <dbReference type="NCBI Taxonomy" id="2748098"/>
    <lineage>
        <taxon>Bacteria</taxon>
        <taxon>Pseudomonadati</taxon>
        <taxon>Pseudomonadota</taxon>
        <taxon>Alphaproteobacteria</taxon>
        <taxon>Rhodobacterales</taxon>
        <taxon>Paracoccaceae</taxon>
        <taxon>Pikeienuella</taxon>
    </lineage>
</organism>
<dbReference type="Pfam" id="PF04366">
    <property type="entry name" value="Ysc84"/>
    <property type="match status" value="1"/>
</dbReference>
<gene>
    <name evidence="3" type="ORF">G5B40_16790</name>
</gene>
<dbReference type="Proteomes" id="UP000503336">
    <property type="component" value="Chromosome"/>
</dbReference>
<name>A0A7L5C4S6_9RHOB</name>
<feature type="domain" description="Ysc84 actin-binding" evidence="2">
    <location>
        <begin position="105"/>
        <end position="188"/>
    </location>
</feature>
<feature type="chain" id="PRO_5029738355" evidence="1">
    <location>
        <begin position="33"/>
        <end position="191"/>
    </location>
</feature>